<reference evidence="1" key="2">
    <citation type="journal article" date="2015" name="Fish Shellfish Immunol.">
        <title>Early steps in the European eel (Anguilla anguilla)-Vibrio vulnificus interaction in the gills: Role of the RtxA13 toxin.</title>
        <authorList>
            <person name="Callol A."/>
            <person name="Pajuelo D."/>
            <person name="Ebbesson L."/>
            <person name="Teles M."/>
            <person name="MacKenzie S."/>
            <person name="Amaro C."/>
        </authorList>
    </citation>
    <scope>NUCLEOTIDE SEQUENCE</scope>
</reference>
<reference evidence="1" key="1">
    <citation type="submission" date="2014-11" db="EMBL/GenBank/DDBJ databases">
        <authorList>
            <person name="Amaro Gonzalez C."/>
        </authorList>
    </citation>
    <scope>NUCLEOTIDE SEQUENCE</scope>
</reference>
<dbReference type="AlphaFoldDB" id="A0A0E9RQW8"/>
<accession>A0A0E9RQW8</accession>
<name>A0A0E9RQW8_ANGAN</name>
<dbReference type="EMBL" id="GBXM01077817">
    <property type="protein sequence ID" value="JAH30760.1"/>
    <property type="molecule type" value="Transcribed_RNA"/>
</dbReference>
<organism evidence="1">
    <name type="scientific">Anguilla anguilla</name>
    <name type="common">European freshwater eel</name>
    <name type="synonym">Muraena anguilla</name>
    <dbReference type="NCBI Taxonomy" id="7936"/>
    <lineage>
        <taxon>Eukaryota</taxon>
        <taxon>Metazoa</taxon>
        <taxon>Chordata</taxon>
        <taxon>Craniata</taxon>
        <taxon>Vertebrata</taxon>
        <taxon>Euteleostomi</taxon>
        <taxon>Actinopterygii</taxon>
        <taxon>Neopterygii</taxon>
        <taxon>Teleostei</taxon>
        <taxon>Anguilliformes</taxon>
        <taxon>Anguillidae</taxon>
        <taxon>Anguilla</taxon>
    </lineage>
</organism>
<evidence type="ECO:0000313" key="1">
    <source>
        <dbReference type="EMBL" id="JAH30760.1"/>
    </source>
</evidence>
<proteinExistence type="predicted"/>
<sequence length="76" mass="8893">MDIIFVRYVSLHIDVSQRWQFTCAYLGGGLSSRITQNHTNRHKQTQVYSHSLVRTHTHTTRQYLCKFCPTECGTCM</sequence>
<protein>
    <submittedName>
        <fullName evidence="1">Uncharacterized protein</fullName>
    </submittedName>
</protein>